<keyword evidence="3" id="KW-1185">Reference proteome</keyword>
<organism evidence="2 3">
    <name type="scientific">Emergomyces africanus</name>
    <dbReference type="NCBI Taxonomy" id="1955775"/>
    <lineage>
        <taxon>Eukaryota</taxon>
        <taxon>Fungi</taxon>
        <taxon>Dikarya</taxon>
        <taxon>Ascomycota</taxon>
        <taxon>Pezizomycotina</taxon>
        <taxon>Eurotiomycetes</taxon>
        <taxon>Eurotiomycetidae</taxon>
        <taxon>Onygenales</taxon>
        <taxon>Ajellomycetaceae</taxon>
        <taxon>Emergomyces</taxon>
    </lineage>
</organism>
<dbReference type="Gene3D" id="3.90.1200.10">
    <property type="match status" value="1"/>
</dbReference>
<dbReference type="InterPro" id="IPR002575">
    <property type="entry name" value="Aminoglycoside_PTrfase"/>
</dbReference>
<feature type="non-terminal residue" evidence="2">
    <location>
        <position position="253"/>
    </location>
</feature>
<evidence type="ECO:0000313" key="3">
    <source>
        <dbReference type="Proteomes" id="UP000091918"/>
    </source>
</evidence>
<dbReference type="AlphaFoldDB" id="A0A1B7P096"/>
<comment type="caution">
    <text evidence="2">The sequence shown here is derived from an EMBL/GenBank/DDBJ whole genome shotgun (WGS) entry which is preliminary data.</text>
</comment>
<dbReference type="EMBL" id="LGUA01000305">
    <property type="protein sequence ID" value="OAX82440.1"/>
    <property type="molecule type" value="Genomic_DNA"/>
</dbReference>
<dbReference type="Pfam" id="PF01636">
    <property type="entry name" value="APH"/>
    <property type="match status" value="1"/>
</dbReference>
<name>A0A1B7P096_9EURO</name>
<gene>
    <name evidence="2" type="ORF">ACJ72_03202</name>
</gene>
<dbReference type="PANTHER" id="PTHR21310">
    <property type="entry name" value="AMINOGLYCOSIDE PHOSPHOTRANSFERASE-RELATED-RELATED"/>
    <property type="match status" value="1"/>
</dbReference>
<dbReference type="Proteomes" id="UP000091918">
    <property type="component" value="Unassembled WGS sequence"/>
</dbReference>
<dbReference type="PANTHER" id="PTHR21310:SF39">
    <property type="entry name" value="AMINOGLYCOSIDE PHOSPHOTRANSFERASE DOMAIN-CONTAINING PROTEIN"/>
    <property type="match status" value="1"/>
</dbReference>
<feature type="domain" description="Aminoglycoside phosphotransferase" evidence="1">
    <location>
        <begin position="28"/>
        <end position="235"/>
    </location>
</feature>
<dbReference type="OrthoDB" id="3250044at2759"/>
<dbReference type="SUPFAM" id="SSF56112">
    <property type="entry name" value="Protein kinase-like (PK-like)"/>
    <property type="match status" value="1"/>
</dbReference>
<proteinExistence type="predicted"/>
<dbReference type="STRING" id="1658172.A0A1B7P096"/>
<dbReference type="InterPro" id="IPR011009">
    <property type="entry name" value="Kinase-like_dom_sf"/>
</dbReference>
<evidence type="ECO:0000259" key="1">
    <source>
        <dbReference type="Pfam" id="PF01636"/>
    </source>
</evidence>
<accession>A0A1B7P096</accession>
<evidence type="ECO:0000313" key="2">
    <source>
        <dbReference type="EMBL" id="OAX82440.1"/>
    </source>
</evidence>
<sequence length="253" mass="29654">MGSGFEDQLLSEYDSTTLTHHILESESSKVSSRVFFLSPNLIAKQFLPGEKIDMLDALQLATLLGVRAPSIKRTIETAENVYVVMERIYGQTLDEAWIHLGWFTTLRLAFQLRQFIHRMRAQTSTTAGSLSNGICTSVWIDDYYGLPSHASPESITVFINFWLNFVPPSRHKQGNHHYKELLSQHHVPLVFTHQDLAPRNMIVDERCQLWLLDWDYSGWYPVYFEYASMQNFDVPSNWRWIDRFRWKLFSWIT</sequence>
<dbReference type="InterPro" id="IPR051678">
    <property type="entry name" value="AGP_Transferase"/>
</dbReference>
<reference evidence="2 3" key="1">
    <citation type="submission" date="2015-07" db="EMBL/GenBank/DDBJ databases">
        <title>Emmonsia species relationships and genome sequence.</title>
        <authorList>
            <person name="Cuomo C.A."/>
            <person name="Schwartz I.S."/>
            <person name="Kenyon C."/>
            <person name="de Hoog G.S."/>
            <person name="Govender N.P."/>
            <person name="Botha A."/>
            <person name="Moreno L."/>
            <person name="de Vries M."/>
            <person name="Munoz J.F."/>
            <person name="Stielow J.B."/>
        </authorList>
    </citation>
    <scope>NUCLEOTIDE SEQUENCE [LARGE SCALE GENOMIC DNA]</scope>
    <source>
        <strain evidence="2 3">CBS 136260</strain>
    </source>
</reference>
<protein>
    <recommendedName>
        <fullName evidence="1">Aminoglycoside phosphotransferase domain-containing protein</fullName>
    </recommendedName>
</protein>